<reference evidence="2" key="1">
    <citation type="submission" date="2022-08" db="EMBL/GenBank/DDBJ databases">
        <authorList>
            <person name="Marques A."/>
        </authorList>
    </citation>
    <scope>NUCLEOTIDE SEQUENCE</scope>
    <source>
        <strain evidence="2">RhyPub2mFocal</strain>
        <tissue evidence="2">Leaves</tissue>
    </source>
</reference>
<name>A0AAV8D6W5_9POAL</name>
<accession>A0AAV8D6W5</accession>
<dbReference type="Pfam" id="PF03478">
    <property type="entry name" value="Beta-prop_KIB1-4"/>
    <property type="match status" value="1"/>
</dbReference>
<dbReference type="EMBL" id="JAMFTS010000004">
    <property type="protein sequence ID" value="KAJ4764227.1"/>
    <property type="molecule type" value="Genomic_DNA"/>
</dbReference>
<proteinExistence type="predicted"/>
<evidence type="ECO:0000313" key="2">
    <source>
        <dbReference type="EMBL" id="KAJ4764227.1"/>
    </source>
</evidence>
<dbReference type="Proteomes" id="UP001140206">
    <property type="component" value="Chromosome 4"/>
</dbReference>
<organism evidence="2 3">
    <name type="scientific">Rhynchospora pubera</name>
    <dbReference type="NCBI Taxonomy" id="906938"/>
    <lineage>
        <taxon>Eukaryota</taxon>
        <taxon>Viridiplantae</taxon>
        <taxon>Streptophyta</taxon>
        <taxon>Embryophyta</taxon>
        <taxon>Tracheophyta</taxon>
        <taxon>Spermatophyta</taxon>
        <taxon>Magnoliopsida</taxon>
        <taxon>Liliopsida</taxon>
        <taxon>Poales</taxon>
        <taxon>Cyperaceae</taxon>
        <taxon>Cyperoideae</taxon>
        <taxon>Rhynchosporeae</taxon>
        <taxon>Rhynchospora</taxon>
    </lineage>
</organism>
<dbReference type="AlphaFoldDB" id="A0AAV8D6W5"/>
<dbReference type="PANTHER" id="PTHR44259">
    <property type="entry name" value="OS07G0183000 PROTEIN-RELATED"/>
    <property type="match status" value="1"/>
</dbReference>
<comment type="caution">
    <text evidence="2">The sequence shown here is derived from an EMBL/GenBank/DDBJ whole genome shotgun (WGS) entry which is preliminary data.</text>
</comment>
<gene>
    <name evidence="2" type="ORF">LUZ62_074602</name>
</gene>
<protein>
    <recommendedName>
        <fullName evidence="1">KIB1-4 beta-propeller domain-containing protein</fullName>
    </recommendedName>
</protein>
<dbReference type="PANTHER" id="PTHR44259:SF87">
    <property type="entry name" value="F-BOX DOMAIN-CONTAINING PROTEIN"/>
    <property type="match status" value="1"/>
</dbReference>
<evidence type="ECO:0000313" key="3">
    <source>
        <dbReference type="Proteomes" id="UP001140206"/>
    </source>
</evidence>
<feature type="domain" description="KIB1-4 beta-propeller" evidence="1">
    <location>
        <begin position="76"/>
        <end position="333"/>
    </location>
</feature>
<dbReference type="InterPro" id="IPR050942">
    <property type="entry name" value="F-box_BR-signaling"/>
</dbReference>
<sequence>MEPDWAHLLPELVSIISKKISIIKEYVNLRAVCKPWRETLTPRPLHLPHQVPWLMLPRGSPDDFRKNGIDDSYITFYDLSRSTIHRFELPFLSGKYICGSSHGWLILEHDYRLSLLNPITRTSIKLPSFSDVSTNLVIGYKRKRSDSFNEKRRYKRCIRKVILSSNPSEPGCVVVARFKSLGSLLYYCRIGDSSWTKLRADVGQNPALSPMWDFIFQNNLVFTMNFKGEVTIYDLENLSVKTFPSRLMLNNACYNLVQGVGEFGGPLVVKHSVDSEKTSFSVYEWVNNGEPKWCQVKNIGKQVLFINLFKSLPVLSSANLQLENWQGNQICYHAWRPMTSEYFQIDINCVNLESRKDVENIHSPTDEFPRKSGATLWLTPSLI</sequence>
<dbReference type="InterPro" id="IPR005174">
    <property type="entry name" value="KIB1-4_b-propeller"/>
</dbReference>
<evidence type="ECO:0000259" key="1">
    <source>
        <dbReference type="Pfam" id="PF03478"/>
    </source>
</evidence>
<keyword evidence="3" id="KW-1185">Reference proteome</keyword>